<feature type="chain" id="PRO_5008048944" evidence="1">
    <location>
        <begin position="25"/>
        <end position="254"/>
    </location>
</feature>
<dbReference type="InterPro" id="IPR052748">
    <property type="entry name" value="ISR_Activator"/>
</dbReference>
<reference evidence="2 3" key="1">
    <citation type="submission" date="2016-05" db="EMBL/GenBank/DDBJ databases">
        <title>Single-cell genome of chain-forming Candidatus Thiomargarita nelsonii and comparison to other large sulfur-oxidizing bacteria.</title>
        <authorList>
            <person name="Winkel M."/>
            <person name="Salman V."/>
            <person name="Woyke T."/>
            <person name="Schulz-Vogt H."/>
            <person name="Richter M."/>
            <person name="Flood B."/>
            <person name="Bailey J."/>
            <person name="Amann R."/>
            <person name="Mussmann M."/>
        </authorList>
    </citation>
    <scope>NUCLEOTIDE SEQUENCE [LARGE SCALE GENOMIC DNA]</scope>
    <source>
        <strain evidence="2 3">THI036</strain>
    </source>
</reference>
<dbReference type="Gene3D" id="1.25.40.10">
    <property type="entry name" value="Tetratricopeptide repeat domain"/>
    <property type="match status" value="1"/>
</dbReference>
<proteinExistence type="predicted"/>
<evidence type="ECO:0000313" key="2">
    <source>
        <dbReference type="EMBL" id="OAD19594.1"/>
    </source>
</evidence>
<accession>A0A176RV29</accession>
<gene>
    <name evidence="2" type="ORF">THIOM_004760</name>
</gene>
<keyword evidence="1" id="KW-0732">Signal</keyword>
<dbReference type="SMART" id="SM00671">
    <property type="entry name" value="SEL1"/>
    <property type="match status" value="4"/>
</dbReference>
<dbReference type="InterPro" id="IPR006597">
    <property type="entry name" value="Sel1-like"/>
</dbReference>
<dbReference type="Proteomes" id="UP000076962">
    <property type="component" value="Unassembled WGS sequence"/>
</dbReference>
<name>A0A176RV29_9GAMM</name>
<dbReference type="InterPro" id="IPR011990">
    <property type="entry name" value="TPR-like_helical_dom_sf"/>
</dbReference>
<dbReference type="EMBL" id="LUTY01002736">
    <property type="protein sequence ID" value="OAD19594.1"/>
    <property type="molecule type" value="Genomic_DNA"/>
</dbReference>
<dbReference type="SUPFAM" id="SSF81901">
    <property type="entry name" value="HCP-like"/>
    <property type="match status" value="1"/>
</dbReference>
<dbReference type="PANTHER" id="PTHR45011:SF1">
    <property type="entry name" value="DAP3-BINDING CELL DEATH ENHANCER 1"/>
    <property type="match status" value="1"/>
</dbReference>
<dbReference type="PATRIC" id="fig|1003181.4.peg.6286"/>
<evidence type="ECO:0000313" key="3">
    <source>
        <dbReference type="Proteomes" id="UP000076962"/>
    </source>
</evidence>
<dbReference type="Pfam" id="PF08238">
    <property type="entry name" value="Sel1"/>
    <property type="match status" value="4"/>
</dbReference>
<protein>
    <submittedName>
        <fullName evidence="2">Sel1 domain protein repeat-containing protein</fullName>
    </submittedName>
</protein>
<comment type="caution">
    <text evidence="2">The sequence shown here is derived from an EMBL/GenBank/DDBJ whole genome shotgun (WGS) entry which is preliminary data.</text>
</comment>
<feature type="signal peptide" evidence="1">
    <location>
        <begin position="1"/>
        <end position="24"/>
    </location>
</feature>
<dbReference type="AlphaFoldDB" id="A0A176RV29"/>
<sequence length="254" mass="29056">MTIKARFLLVWFFFSMLFSTAVIADAEYNFLRGFAASKQGDYATAFDRYHQAAEQGYANAQNNLGVMYEKGEGVTQNDQEAVKWYRKAALQGIATSQYNLALMYEKGKGVTQNKQEAVKWYRKAAKQGHAKAQYKLKVMSNAHPKNANVQDKYENGTQNEQQKVINWYHKRAEQGDAEAQYILGLMYDKGYEITENDQEAVKWFRKAAVVYQAHLLIGRFHPPQGQKVVQSFAVIETAFAQKRCLKSRRSSSSQ</sequence>
<evidence type="ECO:0000256" key="1">
    <source>
        <dbReference type="SAM" id="SignalP"/>
    </source>
</evidence>
<keyword evidence="3" id="KW-1185">Reference proteome</keyword>
<organism evidence="2 3">
    <name type="scientific">Candidatus Thiomargarita nelsonii</name>
    <dbReference type="NCBI Taxonomy" id="1003181"/>
    <lineage>
        <taxon>Bacteria</taxon>
        <taxon>Pseudomonadati</taxon>
        <taxon>Pseudomonadota</taxon>
        <taxon>Gammaproteobacteria</taxon>
        <taxon>Thiotrichales</taxon>
        <taxon>Thiotrichaceae</taxon>
        <taxon>Thiomargarita</taxon>
    </lineage>
</organism>
<dbReference type="PANTHER" id="PTHR45011">
    <property type="entry name" value="DAP3-BINDING CELL DEATH ENHANCER 1"/>
    <property type="match status" value="1"/>
</dbReference>